<dbReference type="InterPro" id="IPR003593">
    <property type="entry name" value="AAA+_ATPase"/>
</dbReference>
<dbReference type="Gene3D" id="1.10.10.60">
    <property type="entry name" value="Homeodomain-like"/>
    <property type="match status" value="1"/>
</dbReference>
<evidence type="ECO:0000256" key="6">
    <source>
        <dbReference type="ARBA" id="ARBA00029500"/>
    </source>
</evidence>
<evidence type="ECO:0000256" key="5">
    <source>
        <dbReference type="ARBA" id="ARBA00023163"/>
    </source>
</evidence>
<dbReference type="Gene3D" id="3.40.50.300">
    <property type="entry name" value="P-loop containing nucleotide triphosphate hydrolases"/>
    <property type="match status" value="1"/>
</dbReference>
<proteinExistence type="predicted"/>
<keyword evidence="4" id="KW-0805">Transcription regulation</keyword>
<dbReference type="InterPro" id="IPR025944">
    <property type="entry name" value="Sigma_54_int_dom_CS"/>
</dbReference>
<keyword evidence="5" id="KW-0804">Transcription</keyword>
<dbReference type="FunFam" id="3.40.50.300:FF:000006">
    <property type="entry name" value="DNA-binding transcriptional regulator NtrC"/>
    <property type="match status" value="1"/>
</dbReference>
<dbReference type="SMART" id="SM00382">
    <property type="entry name" value="AAA"/>
    <property type="match status" value="1"/>
</dbReference>
<dbReference type="Gene3D" id="3.30.450.20">
    <property type="entry name" value="PAS domain"/>
    <property type="match status" value="1"/>
</dbReference>
<dbReference type="NCBIfam" id="TIGR04381">
    <property type="entry name" value="HTH_TypR"/>
    <property type="match status" value="1"/>
</dbReference>
<evidence type="ECO:0000259" key="7">
    <source>
        <dbReference type="PROSITE" id="PS50045"/>
    </source>
</evidence>
<dbReference type="SUPFAM" id="SSF52540">
    <property type="entry name" value="P-loop containing nucleoside triphosphate hydrolases"/>
    <property type="match status" value="1"/>
</dbReference>
<dbReference type="Proteomes" id="UP000571701">
    <property type="component" value="Unassembled WGS sequence"/>
</dbReference>
<dbReference type="SUPFAM" id="SSF46689">
    <property type="entry name" value="Homeodomain-like"/>
    <property type="match status" value="1"/>
</dbReference>
<dbReference type="PANTHER" id="PTHR32071:SF57">
    <property type="entry name" value="C4-DICARBOXYLATE TRANSPORT TRANSCRIPTIONAL REGULATORY PROTEIN DCTD"/>
    <property type="match status" value="1"/>
</dbReference>
<name>A0A7W2FNE5_9VIBR</name>
<dbReference type="Pfam" id="PF25601">
    <property type="entry name" value="AAA_lid_14"/>
    <property type="match status" value="1"/>
</dbReference>
<dbReference type="Gene3D" id="1.10.8.60">
    <property type="match status" value="1"/>
</dbReference>
<dbReference type="InterPro" id="IPR035965">
    <property type="entry name" value="PAS-like_dom_sf"/>
</dbReference>
<dbReference type="EMBL" id="JACFYF010000001">
    <property type="protein sequence ID" value="MBA5761285.1"/>
    <property type="molecule type" value="Genomic_DNA"/>
</dbReference>
<dbReference type="AlphaFoldDB" id="A0A7W2FNE5"/>
<accession>A0A7W2FNE5</accession>
<keyword evidence="3" id="KW-0067">ATP-binding</keyword>
<evidence type="ECO:0000256" key="2">
    <source>
        <dbReference type="ARBA" id="ARBA00022797"/>
    </source>
</evidence>
<evidence type="ECO:0000313" key="9">
    <source>
        <dbReference type="Proteomes" id="UP000571701"/>
    </source>
</evidence>
<gene>
    <name evidence="8" type="ORF">H2O73_02925</name>
</gene>
<dbReference type="InterPro" id="IPR009057">
    <property type="entry name" value="Homeodomain-like_sf"/>
</dbReference>
<dbReference type="PANTHER" id="PTHR32071">
    <property type="entry name" value="TRANSCRIPTIONAL REGULATORY PROTEIN"/>
    <property type="match status" value="1"/>
</dbReference>
<dbReference type="InterPro" id="IPR027417">
    <property type="entry name" value="P-loop_NTPase"/>
</dbReference>
<dbReference type="PROSITE" id="PS50045">
    <property type="entry name" value="SIGMA54_INTERACT_4"/>
    <property type="match status" value="1"/>
</dbReference>
<evidence type="ECO:0000256" key="3">
    <source>
        <dbReference type="ARBA" id="ARBA00022840"/>
    </source>
</evidence>
<dbReference type="InterPro" id="IPR000014">
    <property type="entry name" value="PAS"/>
</dbReference>
<reference evidence="8 9" key="1">
    <citation type="submission" date="2020-07" db="EMBL/GenBank/DDBJ databases">
        <title>Vibrio marinisediminis sp. nov., isolated from marine sediment.</title>
        <authorList>
            <person name="Ji X."/>
        </authorList>
    </citation>
    <scope>NUCLEOTIDE SEQUENCE [LARGE SCALE GENOMIC DNA]</scope>
    <source>
        <strain evidence="8 9">404</strain>
    </source>
</reference>
<keyword evidence="9" id="KW-1185">Reference proteome</keyword>
<organism evidence="8 9">
    <name type="scientific">Vibrio marinisediminis</name>
    <dbReference type="NCBI Taxonomy" id="2758441"/>
    <lineage>
        <taxon>Bacteria</taxon>
        <taxon>Pseudomonadati</taxon>
        <taxon>Pseudomonadota</taxon>
        <taxon>Gammaproteobacteria</taxon>
        <taxon>Vibrionales</taxon>
        <taxon>Vibrionaceae</taxon>
        <taxon>Vibrio</taxon>
    </lineage>
</organism>
<dbReference type="Pfam" id="PF18024">
    <property type="entry name" value="HTH_50"/>
    <property type="match status" value="1"/>
</dbReference>
<dbReference type="InterPro" id="IPR030828">
    <property type="entry name" value="HTH_TyrR"/>
</dbReference>
<dbReference type="GO" id="GO:0003677">
    <property type="term" value="F:DNA binding"/>
    <property type="evidence" value="ECO:0007669"/>
    <property type="project" value="UniProtKB-KW"/>
</dbReference>
<evidence type="ECO:0000256" key="1">
    <source>
        <dbReference type="ARBA" id="ARBA00022741"/>
    </source>
</evidence>
<dbReference type="CDD" id="cd00009">
    <property type="entry name" value="AAA"/>
    <property type="match status" value="1"/>
</dbReference>
<dbReference type="InterPro" id="IPR002078">
    <property type="entry name" value="Sigma_54_int"/>
</dbReference>
<evidence type="ECO:0000313" key="8">
    <source>
        <dbReference type="EMBL" id="MBA5761285.1"/>
    </source>
</evidence>
<dbReference type="SUPFAM" id="SSF55785">
    <property type="entry name" value="PYP-like sensor domain (PAS domain)"/>
    <property type="match status" value="1"/>
</dbReference>
<feature type="domain" description="Sigma-54 factor interaction" evidence="7">
    <location>
        <begin position="210"/>
        <end position="439"/>
    </location>
</feature>
<dbReference type="Pfam" id="PF00158">
    <property type="entry name" value="Sigma54_activat"/>
    <property type="match status" value="1"/>
</dbReference>
<dbReference type="InterPro" id="IPR058031">
    <property type="entry name" value="AAA_lid_NorR"/>
</dbReference>
<comment type="caution">
    <text evidence="8">The sequence shown here is derived from an EMBL/GenBank/DDBJ whole genome shotgun (WGS) entry which is preliminary data.</text>
</comment>
<dbReference type="InterPro" id="IPR025662">
    <property type="entry name" value="Sigma_54_int_dom_ATP-bd_1"/>
</dbReference>
<dbReference type="SMART" id="SM00091">
    <property type="entry name" value="PAS"/>
    <property type="match status" value="1"/>
</dbReference>
<keyword evidence="1" id="KW-0547">Nucleotide-binding</keyword>
<evidence type="ECO:0000256" key="4">
    <source>
        <dbReference type="ARBA" id="ARBA00023015"/>
    </source>
</evidence>
<keyword evidence="2" id="KW-0058">Aromatic hydrocarbons catabolism</keyword>
<dbReference type="GO" id="GO:0006355">
    <property type="term" value="P:regulation of DNA-templated transcription"/>
    <property type="evidence" value="ECO:0007669"/>
    <property type="project" value="InterPro"/>
</dbReference>
<dbReference type="GO" id="GO:0005524">
    <property type="term" value="F:ATP binding"/>
    <property type="evidence" value="ECO:0007669"/>
    <property type="project" value="UniProtKB-KW"/>
</dbReference>
<dbReference type="PROSITE" id="PS00675">
    <property type="entry name" value="SIGMA54_INTERACT_1"/>
    <property type="match status" value="1"/>
</dbReference>
<protein>
    <recommendedName>
        <fullName evidence="6">HTH-type transcriptional regulatory protein TyrR</fullName>
    </recommendedName>
</protein>
<sequence length="532" mass="59676">MFGYYNLIIVVIMLVVEWNIETIDRTAMISDIIEEFIKFDIYIDTLRVSPCNIFIRFNITPDFKLECLLNKLLSFHDILSVCPTEEAMSELSSSNCGHIIITNNGIITQFNHIAEEHFNLSSFDIIGENISSILAWDEIEDFLTGDICRKEIKNKTNHTQLNCTIRPIFQRGKVSGGIFIINNKTISPSCNKQKSTKIQNGKSGSPIDDIIYSSLNMSTCLTSARKIAKSKYAVLIRGETGTGKELIAREVHNASDRKDCAFEAINCAAIPEPLVESELFGYEGGAFSGALKGGKMGLFEIANHGTIFLDEFGELSLSLQSKLLRVLQDGMIKRVGGLTDRYVDVRVIAATNQNLEHLIEQKKFREDLYYRVNILPINIPPLRERPDDIIPLVNYFTQKYSLELNKKIILLPSALEVLSAYSWPGNIRELKNVLLRTMLLTENAEISGADIFLPEDKCAGAINKDDSTKKDGSIKSMIENQEREMIKESLISLGSARKVANQVGLSHTTVLNKIKQYNLEYLLSSKKKAVVA</sequence>
<dbReference type="PROSITE" id="PS00688">
    <property type="entry name" value="SIGMA54_INTERACT_3"/>
    <property type="match status" value="1"/>
</dbReference>